<sequence>MSTLVIRYAGFAIVATLINLAAQRGVFWINAAWFFPAMIAGTGSGLIAKYLLDKRWIFYDAARPAGEEGRKFLLYTFTGIGTTLLFWGSETAFWLVWKTDAMRETGAVMGLSIGYLVKYNLDRRFVFSNVPGPR</sequence>
<dbReference type="GO" id="GO:0016020">
    <property type="term" value="C:membrane"/>
    <property type="evidence" value="ECO:0007669"/>
    <property type="project" value="UniProtKB-SubCell"/>
</dbReference>
<keyword evidence="4 5" id="KW-0472">Membrane</keyword>
<dbReference type="RefSeq" id="WP_306345477.1">
    <property type="nucleotide sequence ID" value="NZ_CP051181.1"/>
</dbReference>
<accession>A0A0P1F853</accession>
<keyword evidence="3 5" id="KW-1133">Transmembrane helix</keyword>
<keyword evidence="8" id="KW-1185">Reference proteome</keyword>
<dbReference type="Pfam" id="PF04138">
    <property type="entry name" value="GtrA_DPMS_TM"/>
    <property type="match status" value="1"/>
</dbReference>
<organism evidence="7 8">
    <name type="scientific">Thalassovita gelatinovora</name>
    <name type="common">Thalassobius gelatinovorus</name>
    <dbReference type="NCBI Taxonomy" id="53501"/>
    <lineage>
        <taxon>Bacteria</taxon>
        <taxon>Pseudomonadati</taxon>
        <taxon>Pseudomonadota</taxon>
        <taxon>Alphaproteobacteria</taxon>
        <taxon>Rhodobacterales</taxon>
        <taxon>Roseobacteraceae</taxon>
        <taxon>Thalassovita</taxon>
    </lineage>
</organism>
<reference evidence="7 8" key="1">
    <citation type="submission" date="2015-09" db="EMBL/GenBank/DDBJ databases">
        <authorList>
            <consortium name="Swine Surveillance"/>
        </authorList>
    </citation>
    <scope>NUCLEOTIDE SEQUENCE [LARGE SCALE GENOMIC DNA]</scope>
    <source>
        <strain evidence="7 8">CECT 4357</strain>
    </source>
</reference>
<keyword evidence="2 5" id="KW-0812">Transmembrane</keyword>
<feature type="transmembrane region" description="Helical" evidence="5">
    <location>
        <begin position="28"/>
        <end position="52"/>
    </location>
</feature>
<evidence type="ECO:0000313" key="7">
    <source>
        <dbReference type="EMBL" id="CUH64147.1"/>
    </source>
</evidence>
<feature type="transmembrane region" description="Helical" evidence="5">
    <location>
        <begin position="5"/>
        <end position="22"/>
    </location>
</feature>
<protein>
    <submittedName>
        <fullName evidence="7">GtrA-like protein</fullName>
    </submittedName>
</protein>
<dbReference type="InterPro" id="IPR007267">
    <property type="entry name" value="GtrA_DPMS_TM"/>
</dbReference>
<dbReference type="EMBL" id="CYSA01000015">
    <property type="protein sequence ID" value="CUH64147.1"/>
    <property type="molecule type" value="Genomic_DNA"/>
</dbReference>
<proteinExistence type="predicted"/>
<dbReference type="GO" id="GO:0000271">
    <property type="term" value="P:polysaccharide biosynthetic process"/>
    <property type="evidence" value="ECO:0007669"/>
    <property type="project" value="InterPro"/>
</dbReference>
<evidence type="ECO:0000256" key="1">
    <source>
        <dbReference type="ARBA" id="ARBA00004141"/>
    </source>
</evidence>
<evidence type="ECO:0000256" key="3">
    <source>
        <dbReference type="ARBA" id="ARBA00022989"/>
    </source>
</evidence>
<feature type="domain" description="GtrA/DPMS transmembrane" evidence="6">
    <location>
        <begin position="7"/>
        <end position="127"/>
    </location>
</feature>
<feature type="transmembrane region" description="Helical" evidence="5">
    <location>
        <begin position="72"/>
        <end position="97"/>
    </location>
</feature>
<gene>
    <name evidence="7" type="ORF">TG4357_01107</name>
</gene>
<evidence type="ECO:0000259" key="6">
    <source>
        <dbReference type="Pfam" id="PF04138"/>
    </source>
</evidence>
<dbReference type="STRING" id="53501.SAMN04488043_109149"/>
<evidence type="ECO:0000256" key="4">
    <source>
        <dbReference type="ARBA" id="ARBA00023136"/>
    </source>
</evidence>
<evidence type="ECO:0000256" key="2">
    <source>
        <dbReference type="ARBA" id="ARBA00022692"/>
    </source>
</evidence>
<comment type="subcellular location">
    <subcellularLocation>
        <location evidence="1">Membrane</location>
        <topology evidence="1">Multi-pass membrane protein</topology>
    </subcellularLocation>
</comment>
<dbReference type="AlphaFoldDB" id="A0A0P1F853"/>
<evidence type="ECO:0000313" key="8">
    <source>
        <dbReference type="Proteomes" id="UP000051587"/>
    </source>
</evidence>
<name>A0A0P1F853_THAGE</name>
<dbReference type="NCBIfam" id="NF037976">
    <property type="entry name" value="gtrA_1"/>
    <property type="match status" value="1"/>
</dbReference>
<dbReference type="Proteomes" id="UP000051587">
    <property type="component" value="Unassembled WGS sequence"/>
</dbReference>
<evidence type="ECO:0000256" key="5">
    <source>
        <dbReference type="SAM" id="Phobius"/>
    </source>
</evidence>